<dbReference type="EC" id="4.6.1.1" evidence="2"/>
<dbReference type="SMART" id="SM01118">
    <property type="entry name" value="CYTH"/>
    <property type="match status" value="1"/>
</dbReference>
<evidence type="ECO:0000313" key="2">
    <source>
        <dbReference type="EMBL" id="MBB5219435.1"/>
    </source>
</evidence>
<dbReference type="InterPro" id="IPR008173">
    <property type="entry name" value="Adenylyl_cyclase_CyaB"/>
</dbReference>
<protein>
    <submittedName>
        <fullName evidence="2">Adenylate cyclase class 2</fullName>
        <ecNumber evidence="2">4.6.1.1</ecNumber>
    </submittedName>
</protein>
<dbReference type="InterPro" id="IPR033469">
    <property type="entry name" value="CYTH-like_dom_sf"/>
</dbReference>
<dbReference type="PROSITE" id="PS51707">
    <property type="entry name" value="CYTH"/>
    <property type="match status" value="1"/>
</dbReference>
<dbReference type="PANTHER" id="PTHR21028">
    <property type="entry name" value="SI:CH211-156B7.4"/>
    <property type="match status" value="1"/>
</dbReference>
<name>A0A840SFC0_9SPIR</name>
<organism evidence="2 3">
    <name type="scientific">Treponema rectale</name>
    <dbReference type="NCBI Taxonomy" id="744512"/>
    <lineage>
        <taxon>Bacteria</taxon>
        <taxon>Pseudomonadati</taxon>
        <taxon>Spirochaetota</taxon>
        <taxon>Spirochaetia</taxon>
        <taxon>Spirochaetales</taxon>
        <taxon>Treponemataceae</taxon>
        <taxon>Treponema</taxon>
    </lineage>
</organism>
<reference evidence="2 3" key="1">
    <citation type="submission" date="2020-08" db="EMBL/GenBank/DDBJ databases">
        <title>Genomic Encyclopedia of Type Strains, Phase IV (KMG-IV): sequencing the most valuable type-strain genomes for metagenomic binning, comparative biology and taxonomic classification.</title>
        <authorList>
            <person name="Goeker M."/>
        </authorList>
    </citation>
    <scope>NUCLEOTIDE SEQUENCE [LARGE SCALE GENOMIC DNA]</scope>
    <source>
        <strain evidence="2 3">DSM 103679</strain>
    </source>
</reference>
<dbReference type="Gene3D" id="2.40.320.10">
    <property type="entry name" value="Hypothetical Protein Pfu-838710-001"/>
    <property type="match status" value="1"/>
</dbReference>
<dbReference type="RefSeq" id="WP_184652868.1">
    <property type="nucleotide sequence ID" value="NZ_JACHFR010000003.1"/>
</dbReference>
<dbReference type="SUPFAM" id="SSF55154">
    <property type="entry name" value="CYTH-like phosphatases"/>
    <property type="match status" value="1"/>
</dbReference>
<dbReference type="EMBL" id="JACHFR010000003">
    <property type="protein sequence ID" value="MBB5219435.1"/>
    <property type="molecule type" value="Genomic_DNA"/>
</dbReference>
<gene>
    <name evidence="2" type="ORF">HNP77_001817</name>
</gene>
<keyword evidence="2" id="KW-0456">Lyase</keyword>
<accession>A0A840SFC0</accession>
<keyword evidence="3" id="KW-1185">Reference proteome</keyword>
<dbReference type="GO" id="GO:0004016">
    <property type="term" value="F:adenylate cyclase activity"/>
    <property type="evidence" value="ECO:0007669"/>
    <property type="project" value="UniProtKB-EC"/>
</dbReference>
<dbReference type="Proteomes" id="UP000578697">
    <property type="component" value="Unassembled WGS sequence"/>
</dbReference>
<dbReference type="Pfam" id="PF01928">
    <property type="entry name" value="CYTH"/>
    <property type="match status" value="1"/>
</dbReference>
<evidence type="ECO:0000313" key="3">
    <source>
        <dbReference type="Proteomes" id="UP000578697"/>
    </source>
</evidence>
<feature type="domain" description="CYTH" evidence="1">
    <location>
        <begin position="1"/>
        <end position="185"/>
    </location>
</feature>
<dbReference type="InterPro" id="IPR023577">
    <property type="entry name" value="CYTH_domain"/>
</dbReference>
<dbReference type="CDD" id="cd07890">
    <property type="entry name" value="CYTH-like_AC_IV-like"/>
    <property type="match status" value="1"/>
</dbReference>
<comment type="caution">
    <text evidence="2">The sequence shown here is derived from an EMBL/GenBank/DDBJ whole genome shotgun (WGS) entry which is preliminary data.</text>
</comment>
<sequence length="189" mass="21708">MNEIELKARVSDRKKLTDTLNSFACFKGSLVRDDRYFAKKNEDGTFSKKKIRIRTQTENDKKTFILTWKRKELQQDSNGTQIEVNDEHECILSDDDCLVTFLEDTGYSVALKKHKEVSLWTYEEASFELCTVPPLGDFLEIEILTDSDSPEKIAEIKEKLGLLLLKAGLSASDIEPRMYSQMLEEVKGL</sequence>
<dbReference type="NCBIfam" id="TIGR00318">
    <property type="entry name" value="cyaB"/>
    <property type="match status" value="1"/>
</dbReference>
<proteinExistence type="predicted"/>
<dbReference type="PANTHER" id="PTHR21028:SF2">
    <property type="entry name" value="CYTH DOMAIN-CONTAINING PROTEIN"/>
    <property type="match status" value="1"/>
</dbReference>
<evidence type="ECO:0000259" key="1">
    <source>
        <dbReference type="PROSITE" id="PS51707"/>
    </source>
</evidence>
<dbReference type="AlphaFoldDB" id="A0A840SFC0"/>